<dbReference type="PANTHER" id="PTHR33170">
    <property type="entry name" value="DUF4283 DOMAIN-CONTAINING PROTEIN-RELATED"/>
    <property type="match status" value="1"/>
</dbReference>
<feature type="compositionally biased region" description="Polar residues" evidence="1">
    <location>
        <begin position="396"/>
        <end position="423"/>
    </location>
</feature>
<dbReference type="AlphaFoldDB" id="A0A3L6Q776"/>
<dbReference type="Proteomes" id="UP000275267">
    <property type="component" value="Unassembled WGS sequence"/>
</dbReference>
<organism evidence="2 3">
    <name type="scientific">Panicum miliaceum</name>
    <name type="common">Proso millet</name>
    <name type="synonym">Broomcorn millet</name>
    <dbReference type="NCBI Taxonomy" id="4540"/>
    <lineage>
        <taxon>Eukaryota</taxon>
        <taxon>Viridiplantae</taxon>
        <taxon>Streptophyta</taxon>
        <taxon>Embryophyta</taxon>
        <taxon>Tracheophyta</taxon>
        <taxon>Spermatophyta</taxon>
        <taxon>Magnoliopsida</taxon>
        <taxon>Liliopsida</taxon>
        <taxon>Poales</taxon>
        <taxon>Poaceae</taxon>
        <taxon>PACMAD clade</taxon>
        <taxon>Panicoideae</taxon>
        <taxon>Panicodae</taxon>
        <taxon>Paniceae</taxon>
        <taxon>Panicinae</taxon>
        <taxon>Panicum</taxon>
        <taxon>Panicum sect. Panicum</taxon>
    </lineage>
</organism>
<evidence type="ECO:0000313" key="2">
    <source>
        <dbReference type="EMBL" id="RLM73960.1"/>
    </source>
</evidence>
<sequence>MANCALITITRGSVTGKQLENEFRAQAGPNSTWRWFAKKVADNKFQLRFPTAKKVEDLSFFPGMEMRTVPDVSFRVDIWNPNVGAKKGLEIAWFRIFGLPLEKRTDKKASLVGSLVGIPMEVDKANLKRWYVRVKIGCRDMTKVPAVVEGLLDFHFYDFTFQREVPVEGVTDPTGTKWTRTTDRSNEDFPSPKKHKWSGGTGNKDNQSGSSQTGSKSQKQQGGAEDQVKEDEQLHSEKSNGVDLETQIPTNRATDGQRKGKEKKVDVPEPNLVEDATGGGASSDEDSADQGLTFDDIISPGGEHLNFGSFQNMDIRNIWNFRTNEEVSVPINICGTNLSKSKYDPLTVIEAKNAMTLGKEGLRDYLLNLKPVEKCLQSEKTLDFQVENVTEKDTCTSPFNGTQEAPTCDLSSQEDGFKSSQPIQEHEEKQSVNKGYEQEASLEWSKLMGETEKEIPKDKSVVRAEGLQAEKEVELARGEDTFPQPGEEPLLDQHVMRVNVQKEKKGEPIRQSERLKNQEDANLKIAEKAERATMKKNLGGLQKTEDRVQLEAGAEVLKKAALHFHNEGASPGDAGVVLLQ</sequence>
<dbReference type="PANTHER" id="PTHR33170:SF22">
    <property type="entry name" value="OS10G0417100 PROTEIN"/>
    <property type="match status" value="1"/>
</dbReference>
<feature type="region of interest" description="Disordered" evidence="1">
    <location>
        <begin position="169"/>
        <end position="291"/>
    </location>
</feature>
<feature type="compositionally biased region" description="Basic and acidic residues" evidence="1">
    <location>
        <begin position="226"/>
        <end position="240"/>
    </location>
</feature>
<dbReference type="OrthoDB" id="693520at2759"/>
<feature type="compositionally biased region" description="Basic and acidic residues" evidence="1">
    <location>
        <begin position="180"/>
        <end position="191"/>
    </location>
</feature>
<dbReference type="EMBL" id="PQIB02000013">
    <property type="protein sequence ID" value="RLM73960.1"/>
    <property type="molecule type" value="Genomic_DNA"/>
</dbReference>
<reference evidence="3" key="1">
    <citation type="journal article" date="2019" name="Nat. Commun.">
        <title>The genome of broomcorn millet.</title>
        <authorList>
            <person name="Zou C."/>
            <person name="Miki D."/>
            <person name="Li D."/>
            <person name="Tang Q."/>
            <person name="Xiao L."/>
            <person name="Rajput S."/>
            <person name="Deng P."/>
            <person name="Jia W."/>
            <person name="Huang R."/>
            <person name="Zhang M."/>
            <person name="Sun Y."/>
            <person name="Hu J."/>
            <person name="Fu X."/>
            <person name="Schnable P.S."/>
            <person name="Li F."/>
            <person name="Zhang H."/>
            <person name="Feng B."/>
            <person name="Zhu X."/>
            <person name="Liu R."/>
            <person name="Schnable J.C."/>
            <person name="Zhu J.-K."/>
            <person name="Zhang H."/>
        </authorList>
    </citation>
    <scope>NUCLEOTIDE SEQUENCE [LARGE SCALE GENOMIC DNA]</scope>
</reference>
<proteinExistence type="predicted"/>
<accession>A0A3L6Q776</accession>
<evidence type="ECO:0000313" key="3">
    <source>
        <dbReference type="Proteomes" id="UP000275267"/>
    </source>
</evidence>
<feature type="compositionally biased region" description="Basic and acidic residues" evidence="1">
    <location>
        <begin position="255"/>
        <end position="267"/>
    </location>
</feature>
<gene>
    <name evidence="2" type="ORF">C2845_PM15G05560</name>
</gene>
<feature type="compositionally biased region" description="Low complexity" evidence="1">
    <location>
        <begin position="207"/>
        <end position="223"/>
    </location>
</feature>
<protein>
    <submittedName>
        <fullName evidence="2">Uncharacterized protein</fullName>
    </submittedName>
</protein>
<keyword evidence="3" id="KW-1185">Reference proteome</keyword>
<name>A0A3L6Q776_PANMI</name>
<feature type="region of interest" description="Disordered" evidence="1">
    <location>
        <begin position="396"/>
        <end position="436"/>
    </location>
</feature>
<evidence type="ECO:0000256" key="1">
    <source>
        <dbReference type="SAM" id="MobiDB-lite"/>
    </source>
</evidence>
<comment type="caution">
    <text evidence="2">The sequence shown here is derived from an EMBL/GenBank/DDBJ whole genome shotgun (WGS) entry which is preliminary data.</text>
</comment>